<dbReference type="EMBL" id="SMCQ01000027">
    <property type="protein sequence ID" value="TCV92271.1"/>
    <property type="molecule type" value="Genomic_DNA"/>
</dbReference>
<feature type="transmembrane region" description="Helical" evidence="1">
    <location>
        <begin position="47"/>
        <end position="65"/>
    </location>
</feature>
<protein>
    <recommendedName>
        <fullName evidence="4">Methyltransferase family protein</fullName>
    </recommendedName>
</protein>
<accession>A0A4R3YJF2</accession>
<evidence type="ECO:0008006" key="4">
    <source>
        <dbReference type="Google" id="ProtNLM"/>
    </source>
</evidence>
<dbReference type="RefSeq" id="WP_102135716.1">
    <property type="nucleotide sequence ID" value="NZ_CAUWFI010000009.1"/>
</dbReference>
<keyword evidence="1" id="KW-0812">Transmembrane</keyword>
<dbReference type="PANTHER" id="PTHR43460:SF1">
    <property type="entry name" value="METHYLTRANSFERASE TYPE 11 DOMAIN-CONTAINING PROTEIN"/>
    <property type="match status" value="1"/>
</dbReference>
<dbReference type="PANTHER" id="PTHR43460">
    <property type="entry name" value="METHYLTRANSFERASE"/>
    <property type="match status" value="1"/>
</dbReference>
<evidence type="ECO:0000313" key="2">
    <source>
        <dbReference type="EMBL" id="TCV92271.1"/>
    </source>
</evidence>
<dbReference type="InterPro" id="IPR052939">
    <property type="entry name" value="23S_rRNA_MeTrnsfrase_RlmA"/>
</dbReference>
<evidence type="ECO:0000256" key="1">
    <source>
        <dbReference type="SAM" id="Phobius"/>
    </source>
</evidence>
<feature type="transmembrane region" description="Helical" evidence="1">
    <location>
        <begin position="6"/>
        <end position="26"/>
    </location>
</feature>
<sequence>MEYLFILLATFIGMLFLMQLVFFEITRSKMAKAENVNWYLSLDKSFSYNRVGYMLFICFICYLISSPEDMFTASWFIYFILFLAMGVVADAIVQYLILVYSKKRCRKEIEDAKLLKNELLQIAQTISGEAEEPEQSTPQYDDEAILKQYLLPEDHLAFLSVDNGEFAKNFTPQPEATFLIEPYADEKVLEQKFADTSMKITTLTPAGQLPFKDEKIDVFMCRYSNYDKAEVQRVLKPNGYFIVQQNGTANLKEFVSLYMPFRMKGSWDAYSCAGTLEGIGMRIINKFEDYGTLRFHSIESLHQFFKRESPDLANINKYQVFYLKALKAIKDHHYFEMTTHKFLVIAQKVS</sequence>
<keyword evidence="1" id="KW-1133">Transmembrane helix</keyword>
<feature type="transmembrane region" description="Helical" evidence="1">
    <location>
        <begin position="77"/>
        <end position="100"/>
    </location>
</feature>
<reference evidence="2 3" key="1">
    <citation type="submission" date="2019-03" db="EMBL/GenBank/DDBJ databases">
        <title>Genomic Encyclopedia of Type Strains, Phase IV (KMG-IV): sequencing the most valuable type-strain genomes for metagenomic binning, comparative biology and taxonomic classification.</title>
        <authorList>
            <person name="Goeker M."/>
        </authorList>
    </citation>
    <scope>NUCLEOTIDE SEQUENCE [LARGE SCALE GENOMIC DNA]</scope>
    <source>
        <strain evidence="2 3">DSM 29487</strain>
    </source>
</reference>
<organism evidence="2 3">
    <name type="scientific">Longibaculum muris</name>
    <dbReference type="NCBI Taxonomy" id="1796628"/>
    <lineage>
        <taxon>Bacteria</taxon>
        <taxon>Bacillati</taxon>
        <taxon>Bacillota</taxon>
        <taxon>Erysipelotrichia</taxon>
        <taxon>Erysipelotrichales</taxon>
        <taxon>Coprobacillaceae</taxon>
        <taxon>Longibaculum</taxon>
    </lineage>
</organism>
<proteinExistence type="predicted"/>
<dbReference type="GeneID" id="98916517"/>
<dbReference type="AlphaFoldDB" id="A0A4R3YJF2"/>
<evidence type="ECO:0000313" key="3">
    <source>
        <dbReference type="Proteomes" id="UP000295515"/>
    </source>
</evidence>
<dbReference type="Gene3D" id="3.40.50.150">
    <property type="entry name" value="Vaccinia Virus protein VP39"/>
    <property type="match status" value="1"/>
</dbReference>
<keyword evidence="3" id="KW-1185">Reference proteome</keyword>
<dbReference type="Proteomes" id="UP000295515">
    <property type="component" value="Unassembled WGS sequence"/>
</dbReference>
<comment type="caution">
    <text evidence="2">The sequence shown here is derived from an EMBL/GenBank/DDBJ whole genome shotgun (WGS) entry which is preliminary data.</text>
</comment>
<name>A0A4R3YJF2_9FIRM</name>
<gene>
    <name evidence="2" type="ORF">EDD60_12716</name>
</gene>
<dbReference type="SUPFAM" id="SSF53335">
    <property type="entry name" value="S-adenosyl-L-methionine-dependent methyltransferases"/>
    <property type="match status" value="1"/>
</dbReference>
<dbReference type="InterPro" id="IPR029063">
    <property type="entry name" value="SAM-dependent_MTases_sf"/>
</dbReference>
<keyword evidence="1" id="KW-0472">Membrane</keyword>